<dbReference type="SUPFAM" id="SSF49493">
    <property type="entry name" value="HSP40/DnaJ peptide-binding domain"/>
    <property type="match status" value="2"/>
</dbReference>
<proteinExistence type="predicted"/>
<dbReference type="CDD" id="cd10747">
    <property type="entry name" value="DnaJ_C"/>
    <property type="match status" value="1"/>
</dbReference>
<dbReference type="SMART" id="SM00271">
    <property type="entry name" value="DnaJ"/>
    <property type="match status" value="1"/>
</dbReference>
<dbReference type="KEGG" id="ttc:FOKN1_2961"/>
<dbReference type="Pfam" id="PF00226">
    <property type="entry name" value="DnaJ"/>
    <property type="match status" value="1"/>
</dbReference>
<dbReference type="GO" id="GO:0003677">
    <property type="term" value="F:DNA binding"/>
    <property type="evidence" value="ECO:0007669"/>
    <property type="project" value="UniProtKB-KW"/>
</dbReference>
<evidence type="ECO:0000313" key="5">
    <source>
        <dbReference type="EMBL" id="BAZ95318.1"/>
    </source>
</evidence>
<dbReference type="InterPro" id="IPR001623">
    <property type="entry name" value="DnaJ_domain"/>
</dbReference>
<keyword evidence="6" id="KW-1185">Reference proteome</keyword>
<gene>
    <name evidence="5" type="ORF">FOKN1_2961</name>
</gene>
<evidence type="ECO:0000256" key="2">
    <source>
        <dbReference type="ARBA" id="ARBA00023125"/>
    </source>
</evidence>
<dbReference type="GO" id="GO:0051082">
    <property type="term" value="F:unfolded protein binding"/>
    <property type="evidence" value="ECO:0007669"/>
    <property type="project" value="InterPro"/>
</dbReference>
<evidence type="ECO:0000256" key="3">
    <source>
        <dbReference type="ARBA" id="ARBA00023186"/>
    </source>
</evidence>
<keyword evidence="3" id="KW-0143">Chaperone</keyword>
<dbReference type="FunFam" id="2.60.260.20:FF:000013">
    <property type="entry name" value="DnaJ subfamily B member 11"/>
    <property type="match status" value="1"/>
</dbReference>
<dbReference type="AlphaFoldDB" id="A0A1Z4VVB5"/>
<dbReference type="PANTHER" id="PTHR43096:SF52">
    <property type="entry name" value="DNAJ HOMOLOG 1, MITOCHONDRIAL-RELATED"/>
    <property type="match status" value="1"/>
</dbReference>
<reference evidence="5 6" key="1">
    <citation type="submission" date="2017-05" db="EMBL/GenBank/DDBJ databases">
        <title>Thiocyanate degradation by Thiohalobacter thiocyanaticus FOKN1.</title>
        <authorList>
            <person name="Oshiki M."/>
            <person name="Fukushima T."/>
            <person name="Kawano S."/>
            <person name="Nakagawa J."/>
        </authorList>
    </citation>
    <scope>NUCLEOTIDE SEQUENCE [LARGE SCALE GENOMIC DNA]</scope>
    <source>
        <strain evidence="5 6">FOKN1</strain>
    </source>
</reference>
<sequence length="322" mass="35826">MEFKDYYRILGLERDADQDEIKRTYRKLARKYHPDVSSEPDAETRFKEINEAYEVLKDPEKRAAYDKLGQNWQAGQDFRPPPDWDAGFEFSGGGFTDADARQFSDFFESLFGAGGPFGRHTRYARSHGGLRGEDHHAKILISLEDAFHGASRRIQLQTPVIDARGRATVKPRSLDVRIPRGITAGQQIRLAGQGAGGMGGGPAGDLYLEIEFEHHPLYQIEGRDLYLTLPVTPWEAALGTRVEVPTLAGRVNLSLPAGSQSGRKLRLKGKGLPGNPAGDQYVVLRIVNPPLDSGRARELYQALAREVPFNPRQQLEDYQGAA</sequence>
<dbReference type="RefSeq" id="WP_096367317.1">
    <property type="nucleotide sequence ID" value="NZ_AP018052.1"/>
</dbReference>
<evidence type="ECO:0000259" key="4">
    <source>
        <dbReference type="PROSITE" id="PS50076"/>
    </source>
</evidence>
<organism evidence="5 6">
    <name type="scientific">Thiohalobacter thiocyanaticus</name>
    <dbReference type="NCBI Taxonomy" id="585455"/>
    <lineage>
        <taxon>Bacteria</taxon>
        <taxon>Pseudomonadati</taxon>
        <taxon>Pseudomonadota</taxon>
        <taxon>Gammaproteobacteria</taxon>
        <taxon>Thiohalobacterales</taxon>
        <taxon>Thiohalobacteraceae</taxon>
        <taxon>Thiohalobacter</taxon>
    </lineage>
</organism>
<dbReference type="PANTHER" id="PTHR43096">
    <property type="entry name" value="DNAJ HOMOLOG 1, MITOCHONDRIAL-RELATED"/>
    <property type="match status" value="1"/>
</dbReference>
<feature type="domain" description="J" evidence="4">
    <location>
        <begin position="5"/>
        <end position="69"/>
    </location>
</feature>
<dbReference type="EMBL" id="AP018052">
    <property type="protein sequence ID" value="BAZ95318.1"/>
    <property type="molecule type" value="Genomic_DNA"/>
</dbReference>
<dbReference type="InterPro" id="IPR036869">
    <property type="entry name" value="J_dom_sf"/>
</dbReference>
<dbReference type="FunFam" id="2.60.260.20:FF:000008">
    <property type="entry name" value="Curved DNA-binding protein"/>
    <property type="match status" value="1"/>
</dbReference>
<dbReference type="OrthoDB" id="9779889at2"/>
<dbReference type="PRINTS" id="PR00625">
    <property type="entry name" value="JDOMAIN"/>
</dbReference>
<accession>A0A1Z4VVB5</accession>
<dbReference type="PROSITE" id="PS00636">
    <property type="entry name" value="DNAJ_1"/>
    <property type="match status" value="1"/>
</dbReference>
<dbReference type="GO" id="GO:0005737">
    <property type="term" value="C:cytoplasm"/>
    <property type="evidence" value="ECO:0007669"/>
    <property type="project" value="TreeGrafter"/>
</dbReference>
<dbReference type="CDD" id="cd06257">
    <property type="entry name" value="DnaJ"/>
    <property type="match status" value="1"/>
</dbReference>
<evidence type="ECO:0000313" key="6">
    <source>
        <dbReference type="Proteomes" id="UP000218765"/>
    </source>
</evidence>
<dbReference type="GO" id="GO:0042026">
    <property type="term" value="P:protein refolding"/>
    <property type="evidence" value="ECO:0007669"/>
    <property type="project" value="TreeGrafter"/>
</dbReference>
<dbReference type="Proteomes" id="UP000218765">
    <property type="component" value="Chromosome"/>
</dbReference>
<protein>
    <submittedName>
        <fullName evidence="5">Molecular chaperon</fullName>
    </submittedName>
</protein>
<name>A0A1Z4VVB5_9GAMM</name>
<dbReference type="Pfam" id="PF01556">
    <property type="entry name" value="DnaJ_C"/>
    <property type="match status" value="1"/>
</dbReference>
<dbReference type="Gene3D" id="1.10.287.110">
    <property type="entry name" value="DnaJ domain"/>
    <property type="match status" value="1"/>
</dbReference>
<keyword evidence="2" id="KW-0238">DNA-binding</keyword>
<dbReference type="InterPro" id="IPR008971">
    <property type="entry name" value="HSP40/DnaJ_pept-bd"/>
</dbReference>
<dbReference type="InterPro" id="IPR002939">
    <property type="entry name" value="DnaJ_C"/>
</dbReference>
<dbReference type="PROSITE" id="PS50076">
    <property type="entry name" value="DNAJ_2"/>
    <property type="match status" value="1"/>
</dbReference>
<keyword evidence="1" id="KW-0963">Cytoplasm</keyword>
<evidence type="ECO:0000256" key="1">
    <source>
        <dbReference type="ARBA" id="ARBA00022490"/>
    </source>
</evidence>
<dbReference type="InterPro" id="IPR018253">
    <property type="entry name" value="DnaJ_domain_CS"/>
</dbReference>
<dbReference type="Gene3D" id="2.60.260.20">
    <property type="entry name" value="Urease metallochaperone UreE, N-terminal domain"/>
    <property type="match status" value="2"/>
</dbReference>
<dbReference type="SUPFAM" id="SSF46565">
    <property type="entry name" value="Chaperone J-domain"/>
    <property type="match status" value="1"/>
</dbReference>